<dbReference type="EMBL" id="PGFF01000001">
    <property type="protein sequence ID" value="PJJ72967.1"/>
    <property type="molecule type" value="Genomic_DNA"/>
</dbReference>
<evidence type="ECO:0000256" key="2">
    <source>
        <dbReference type="ARBA" id="ARBA00023033"/>
    </source>
</evidence>
<evidence type="ECO:0000313" key="4">
    <source>
        <dbReference type="EMBL" id="PJJ72967.1"/>
    </source>
</evidence>
<evidence type="ECO:0000256" key="1">
    <source>
        <dbReference type="ARBA" id="ARBA00023002"/>
    </source>
</evidence>
<dbReference type="PANTHER" id="PTHR13789">
    <property type="entry name" value="MONOOXYGENASE"/>
    <property type="match status" value="1"/>
</dbReference>
<accession>A0A2M9CM32</accession>
<keyword evidence="2" id="KW-0503">Monooxygenase</keyword>
<protein>
    <submittedName>
        <fullName evidence="4">2-polyprenyl-6-methoxyphenol hydroxylase-like FAD-dependent oxidoreductase</fullName>
    </submittedName>
</protein>
<gene>
    <name evidence="4" type="ORF">CLV46_2547</name>
</gene>
<dbReference type="SUPFAM" id="SSF51905">
    <property type="entry name" value="FAD/NAD(P)-binding domain"/>
    <property type="match status" value="1"/>
</dbReference>
<organism evidence="4 5">
    <name type="scientific">Diaminobutyricimonas aerilata</name>
    <dbReference type="NCBI Taxonomy" id="1162967"/>
    <lineage>
        <taxon>Bacteria</taxon>
        <taxon>Bacillati</taxon>
        <taxon>Actinomycetota</taxon>
        <taxon>Actinomycetes</taxon>
        <taxon>Micrococcales</taxon>
        <taxon>Microbacteriaceae</taxon>
        <taxon>Diaminobutyricimonas</taxon>
    </lineage>
</organism>
<name>A0A2M9CM32_9MICO</name>
<dbReference type="RefSeq" id="WP_100365103.1">
    <property type="nucleotide sequence ID" value="NZ_PGFF01000001.1"/>
</dbReference>
<dbReference type="PRINTS" id="PR00420">
    <property type="entry name" value="RNGMNOXGNASE"/>
</dbReference>
<dbReference type="SUPFAM" id="SSF54373">
    <property type="entry name" value="FAD-linked reductases, C-terminal domain"/>
    <property type="match status" value="1"/>
</dbReference>
<dbReference type="InterPro" id="IPR050493">
    <property type="entry name" value="FAD-dep_Monooxygenase_BioMet"/>
</dbReference>
<sequence length="381" mass="39740">MRVGIIGAGIGGLATAVGLQRAGVETHVFEQASRLQPIGSGLSIFGNGRTALRSIGLGDGFDRIAAASAAKLTAGQRRPDGAWLSVTPARAVAPLRIVHRADLHDLLVGAVDPSTLHLGSAVEAIGTDGAVASADLVAERFDVVVAADGIRSRTRAALWPDDPGVRYSGYSTWRGVTDVPVALDAAGETWGDGLRFGLAPLVDGRVYWFAVATMPEGAPAAGEKERVQELFGRWHAPIADLIAATDAAAIVRHPISDLAGPLRTFVRDRTALLGDAAHAMTPDLGQGANQALEDAATLSALLAASARGDGDLQGALTSYDALRRPRTQQIAKRARMVGRLAQSSGRVRTALRDAVTRATPPSTFEKQLDGIQSWRAPAGLN</sequence>
<dbReference type="PANTHER" id="PTHR13789:SF309">
    <property type="entry name" value="PUTATIVE (AFU_ORTHOLOGUE AFUA_6G14510)-RELATED"/>
    <property type="match status" value="1"/>
</dbReference>
<comment type="caution">
    <text evidence="4">The sequence shown here is derived from an EMBL/GenBank/DDBJ whole genome shotgun (WGS) entry which is preliminary data.</text>
</comment>
<keyword evidence="1" id="KW-0560">Oxidoreductase</keyword>
<dbReference type="Pfam" id="PF01494">
    <property type="entry name" value="FAD_binding_3"/>
    <property type="match status" value="1"/>
</dbReference>
<dbReference type="InterPro" id="IPR002938">
    <property type="entry name" value="FAD-bd"/>
</dbReference>
<dbReference type="Proteomes" id="UP000228758">
    <property type="component" value="Unassembled WGS sequence"/>
</dbReference>
<dbReference type="OrthoDB" id="9782160at2"/>
<dbReference type="Gene3D" id="3.50.50.60">
    <property type="entry name" value="FAD/NAD(P)-binding domain"/>
    <property type="match status" value="1"/>
</dbReference>
<keyword evidence="5" id="KW-1185">Reference proteome</keyword>
<dbReference type="GO" id="GO:0004497">
    <property type="term" value="F:monooxygenase activity"/>
    <property type="evidence" value="ECO:0007669"/>
    <property type="project" value="UniProtKB-KW"/>
</dbReference>
<feature type="domain" description="FAD-binding" evidence="3">
    <location>
        <begin position="2"/>
        <end position="333"/>
    </location>
</feature>
<proteinExistence type="predicted"/>
<dbReference type="AlphaFoldDB" id="A0A2M9CM32"/>
<reference evidence="4 5" key="1">
    <citation type="submission" date="2017-11" db="EMBL/GenBank/DDBJ databases">
        <title>Genomic Encyclopedia of Archaeal and Bacterial Type Strains, Phase II (KMG-II): From Individual Species to Whole Genera.</title>
        <authorList>
            <person name="Goeker M."/>
        </authorList>
    </citation>
    <scope>NUCLEOTIDE SEQUENCE [LARGE SCALE GENOMIC DNA]</scope>
    <source>
        <strain evidence="4 5">DSM 27393</strain>
    </source>
</reference>
<evidence type="ECO:0000313" key="5">
    <source>
        <dbReference type="Proteomes" id="UP000228758"/>
    </source>
</evidence>
<dbReference type="InterPro" id="IPR036188">
    <property type="entry name" value="FAD/NAD-bd_sf"/>
</dbReference>
<dbReference type="GO" id="GO:0071949">
    <property type="term" value="F:FAD binding"/>
    <property type="evidence" value="ECO:0007669"/>
    <property type="project" value="InterPro"/>
</dbReference>
<evidence type="ECO:0000259" key="3">
    <source>
        <dbReference type="Pfam" id="PF01494"/>
    </source>
</evidence>